<protein>
    <submittedName>
        <fullName evidence="1">Uncharacterized protein</fullName>
    </submittedName>
</protein>
<dbReference type="EMBL" id="LAZR01064320">
    <property type="protein sequence ID" value="KKK57750.1"/>
    <property type="molecule type" value="Genomic_DNA"/>
</dbReference>
<gene>
    <name evidence="1" type="ORF">LCGC14_3051350</name>
</gene>
<accession>A0A0F8X9S7</accession>
<comment type="caution">
    <text evidence="1">The sequence shown here is derived from an EMBL/GenBank/DDBJ whole genome shotgun (WGS) entry which is preliminary data.</text>
</comment>
<dbReference type="AlphaFoldDB" id="A0A0F8X9S7"/>
<evidence type="ECO:0000313" key="1">
    <source>
        <dbReference type="EMBL" id="KKK57750.1"/>
    </source>
</evidence>
<dbReference type="GO" id="GO:0006355">
    <property type="term" value="P:regulation of DNA-templated transcription"/>
    <property type="evidence" value="ECO:0007669"/>
    <property type="project" value="InterPro"/>
</dbReference>
<sequence>MSYKYKKKSVHLEDQVHRKLKIIAMDDDTSIEKIANKYLKEKIKEVELKNEK</sequence>
<organism evidence="1">
    <name type="scientific">marine sediment metagenome</name>
    <dbReference type="NCBI Taxonomy" id="412755"/>
    <lineage>
        <taxon>unclassified sequences</taxon>
        <taxon>metagenomes</taxon>
        <taxon>ecological metagenomes</taxon>
    </lineage>
</organism>
<dbReference type="SUPFAM" id="SSF47598">
    <property type="entry name" value="Ribbon-helix-helix"/>
    <property type="match status" value="1"/>
</dbReference>
<dbReference type="InterPro" id="IPR010985">
    <property type="entry name" value="Ribbon_hlx_hlx"/>
</dbReference>
<reference evidence="1" key="1">
    <citation type="journal article" date="2015" name="Nature">
        <title>Complex archaea that bridge the gap between prokaryotes and eukaryotes.</title>
        <authorList>
            <person name="Spang A."/>
            <person name="Saw J.H."/>
            <person name="Jorgensen S.L."/>
            <person name="Zaremba-Niedzwiedzka K."/>
            <person name="Martijn J."/>
            <person name="Lind A.E."/>
            <person name="van Eijk R."/>
            <person name="Schleper C."/>
            <person name="Guy L."/>
            <person name="Ettema T.J."/>
        </authorList>
    </citation>
    <scope>NUCLEOTIDE SEQUENCE</scope>
</reference>
<name>A0A0F8X9S7_9ZZZZ</name>
<proteinExistence type="predicted"/>